<dbReference type="Gene3D" id="3.40.190.10">
    <property type="entry name" value="Periplasmic binding protein-like II"/>
    <property type="match status" value="2"/>
</dbReference>
<reference evidence="6 7" key="1">
    <citation type="submission" date="2018-12" db="EMBL/GenBank/DDBJ databases">
        <authorList>
            <person name="Criscuolo A."/>
        </authorList>
    </citation>
    <scope>NUCLEOTIDE SEQUENCE [LARGE SCALE GENOMIC DNA]</scope>
    <source>
        <strain evidence="6">ACIP1116241</strain>
    </source>
</reference>
<dbReference type="PANTHER" id="PTHR30537">
    <property type="entry name" value="HTH-TYPE TRANSCRIPTIONAL REGULATOR"/>
    <property type="match status" value="1"/>
</dbReference>
<dbReference type="PRINTS" id="PR00039">
    <property type="entry name" value="HTHLYSR"/>
</dbReference>
<gene>
    <name evidence="6" type="primary">gcvA_5</name>
    <name evidence="6" type="ORF">PARHAE_02785</name>
</gene>
<dbReference type="InterPro" id="IPR058163">
    <property type="entry name" value="LysR-type_TF_proteobact-type"/>
</dbReference>
<comment type="similarity">
    <text evidence="1">Belongs to the LysR transcriptional regulatory family.</text>
</comment>
<dbReference type="InterPro" id="IPR000847">
    <property type="entry name" value="LysR_HTH_N"/>
</dbReference>
<evidence type="ECO:0000256" key="1">
    <source>
        <dbReference type="ARBA" id="ARBA00009437"/>
    </source>
</evidence>
<evidence type="ECO:0000313" key="7">
    <source>
        <dbReference type="Proteomes" id="UP000270743"/>
    </source>
</evidence>
<evidence type="ECO:0000256" key="4">
    <source>
        <dbReference type="ARBA" id="ARBA00023163"/>
    </source>
</evidence>
<keyword evidence="2" id="KW-0805">Transcription regulation</keyword>
<organism evidence="6 7">
    <name type="scientific">Paracoccus haematequi</name>
    <dbReference type="NCBI Taxonomy" id="2491866"/>
    <lineage>
        <taxon>Bacteria</taxon>
        <taxon>Pseudomonadati</taxon>
        <taxon>Pseudomonadota</taxon>
        <taxon>Alphaproteobacteria</taxon>
        <taxon>Rhodobacterales</taxon>
        <taxon>Paracoccaceae</taxon>
        <taxon>Paracoccus</taxon>
    </lineage>
</organism>
<dbReference type="PROSITE" id="PS50931">
    <property type="entry name" value="HTH_LYSR"/>
    <property type="match status" value="1"/>
</dbReference>
<dbReference type="InterPro" id="IPR036390">
    <property type="entry name" value="WH_DNA-bd_sf"/>
</dbReference>
<evidence type="ECO:0000259" key="5">
    <source>
        <dbReference type="PROSITE" id="PS50931"/>
    </source>
</evidence>
<protein>
    <submittedName>
        <fullName evidence="6">Glycine cleavage system transcriptional activator</fullName>
    </submittedName>
</protein>
<feature type="domain" description="HTH lysR-type" evidence="5">
    <location>
        <begin position="21"/>
        <end position="78"/>
    </location>
</feature>
<proteinExistence type="inferred from homology"/>
<dbReference type="EMBL" id="UZWE01000037">
    <property type="protein sequence ID" value="VDS09582.1"/>
    <property type="molecule type" value="Genomic_DNA"/>
</dbReference>
<dbReference type="InterPro" id="IPR036388">
    <property type="entry name" value="WH-like_DNA-bd_sf"/>
</dbReference>
<accession>A0A3S4DCX2</accession>
<sequence length="313" mass="34530">MINFHEFMHGMNVLRIRRYLPNLSLLLAFDGVMRHGSVTAAAQELGLTQSTVSRLIQTLEEQMGQKLFVRHRRRLVPTDGAARYHQDISAALDLIQRGGMSLIANPEGGSLDLAVLPTFGTRWLAPRLPGFMARHPGILVNLTTRFQPVAFNSEPFDAAIIFRHDAAPDAHSLKLFDESLTACASPAFLATHPIRDPGDLAGLVLLHLQTRPDAWADWFRGQGTGTAPSGGMVMDQFSMMIQAAISGVGLALLPDYLARQEIAERHLLPVLETAVPGQGGYHLVWPGTRAESRPLIHFRDWLAQEVTTIEDPR</sequence>
<evidence type="ECO:0000313" key="6">
    <source>
        <dbReference type="EMBL" id="VDS09582.1"/>
    </source>
</evidence>
<dbReference type="Gene3D" id="1.10.10.10">
    <property type="entry name" value="Winged helix-like DNA-binding domain superfamily/Winged helix DNA-binding domain"/>
    <property type="match status" value="1"/>
</dbReference>
<keyword evidence="4" id="KW-0804">Transcription</keyword>
<dbReference type="Pfam" id="PF00126">
    <property type="entry name" value="HTH_1"/>
    <property type="match status" value="1"/>
</dbReference>
<dbReference type="InterPro" id="IPR005119">
    <property type="entry name" value="LysR_subst-bd"/>
</dbReference>
<dbReference type="GO" id="GO:0003700">
    <property type="term" value="F:DNA-binding transcription factor activity"/>
    <property type="evidence" value="ECO:0007669"/>
    <property type="project" value="InterPro"/>
</dbReference>
<dbReference type="Proteomes" id="UP000270743">
    <property type="component" value="Unassembled WGS sequence"/>
</dbReference>
<evidence type="ECO:0000256" key="2">
    <source>
        <dbReference type="ARBA" id="ARBA00023015"/>
    </source>
</evidence>
<dbReference type="SUPFAM" id="SSF53850">
    <property type="entry name" value="Periplasmic binding protein-like II"/>
    <property type="match status" value="1"/>
</dbReference>
<dbReference type="SUPFAM" id="SSF46785">
    <property type="entry name" value="Winged helix' DNA-binding domain"/>
    <property type="match status" value="1"/>
</dbReference>
<keyword evidence="7" id="KW-1185">Reference proteome</keyword>
<dbReference type="PANTHER" id="PTHR30537:SF26">
    <property type="entry name" value="GLYCINE CLEAVAGE SYSTEM TRANSCRIPTIONAL ACTIVATOR"/>
    <property type="match status" value="1"/>
</dbReference>
<dbReference type="GO" id="GO:0043565">
    <property type="term" value="F:sequence-specific DNA binding"/>
    <property type="evidence" value="ECO:0007669"/>
    <property type="project" value="TreeGrafter"/>
</dbReference>
<keyword evidence="3" id="KW-0238">DNA-binding</keyword>
<name>A0A3S4DCX2_9RHOB</name>
<dbReference type="GO" id="GO:0006351">
    <property type="term" value="P:DNA-templated transcription"/>
    <property type="evidence" value="ECO:0007669"/>
    <property type="project" value="TreeGrafter"/>
</dbReference>
<dbReference type="AlphaFoldDB" id="A0A3S4DCX2"/>
<evidence type="ECO:0000256" key="3">
    <source>
        <dbReference type="ARBA" id="ARBA00023125"/>
    </source>
</evidence>
<dbReference type="Pfam" id="PF03466">
    <property type="entry name" value="LysR_substrate"/>
    <property type="match status" value="1"/>
</dbReference>